<protein>
    <submittedName>
        <fullName evidence="2">Uncharacterized protein</fullName>
    </submittedName>
</protein>
<keyword evidence="1" id="KW-0175">Coiled coil</keyword>
<evidence type="ECO:0000256" key="1">
    <source>
        <dbReference type="SAM" id="Coils"/>
    </source>
</evidence>
<evidence type="ECO:0000313" key="2">
    <source>
        <dbReference type="EMBL" id="RRT75522.1"/>
    </source>
</evidence>
<feature type="coiled-coil region" evidence="1">
    <location>
        <begin position="157"/>
        <end position="195"/>
    </location>
</feature>
<accession>A0A427AHA3</accession>
<feature type="coiled-coil region" evidence="1">
    <location>
        <begin position="59"/>
        <end position="111"/>
    </location>
</feature>
<proteinExistence type="predicted"/>
<organism evidence="2 3">
    <name type="scientific">Ensete ventricosum</name>
    <name type="common">Abyssinian banana</name>
    <name type="synonym">Musa ensete</name>
    <dbReference type="NCBI Taxonomy" id="4639"/>
    <lineage>
        <taxon>Eukaryota</taxon>
        <taxon>Viridiplantae</taxon>
        <taxon>Streptophyta</taxon>
        <taxon>Embryophyta</taxon>
        <taxon>Tracheophyta</taxon>
        <taxon>Spermatophyta</taxon>
        <taxon>Magnoliopsida</taxon>
        <taxon>Liliopsida</taxon>
        <taxon>Zingiberales</taxon>
        <taxon>Musaceae</taxon>
        <taxon>Ensete</taxon>
    </lineage>
</organism>
<gene>
    <name evidence="2" type="ORF">B296_00000541</name>
</gene>
<comment type="caution">
    <text evidence="2">The sequence shown here is derived from an EMBL/GenBank/DDBJ whole genome shotgun (WGS) entry which is preliminary data.</text>
</comment>
<dbReference type="AlphaFoldDB" id="A0A427AHA3"/>
<evidence type="ECO:0000313" key="3">
    <source>
        <dbReference type="Proteomes" id="UP000287651"/>
    </source>
</evidence>
<sequence>MMVELHNESAALEKHIHMLFSSLEVYCDMVQKQKELASRSAQHKYDQLHEQFKHCMIENDAIKLEKQEQKDKILDLQKAQEFIMVQHADECRLAEEKVRILESEMKDLLSKKNDSDKLTTELEEKVKDLSESHAISEAQVVKLDISCGSDFQVQALLAAAEAKLKEAKIQYDLMLEGKQLELSKHLKELSQKNDQVCFLLVLSCCLESRLSLNCQFRRQLMISRGSMRWKSWTLLVLKEKRYIIQIKQSYEEKESSLLLHHKEELKRVQLQAETEMREVFAR</sequence>
<reference evidence="2 3" key="1">
    <citation type="journal article" date="2014" name="Agronomy (Basel)">
        <title>A Draft Genome Sequence for Ensete ventricosum, the Drought-Tolerant Tree Against Hunger.</title>
        <authorList>
            <person name="Harrison J."/>
            <person name="Moore K.A."/>
            <person name="Paszkiewicz K."/>
            <person name="Jones T."/>
            <person name="Grant M."/>
            <person name="Ambacheew D."/>
            <person name="Muzemil S."/>
            <person name="Studholme D.J."/>
        </authorList>
    </citation>
    <scope>NUCLEOTIDE SEQUENCE [LARGE SCALE GENOMIC DNA]</scope>
</reference>
<dbReference type="Proteomes" id="UP000287651">
    <property type="component" value="Unassembled WGS sequence"/>
</dbReference>
<name>A0A427AHA3_ENSVE</name>
<dbReference type="EMBL" id="AMZH03002454">
    <property type="protein sequence ID" value="RRT75522.1"/>
    <property type="molecule type" value="Genomic_DNA"/>
</dbReference>